<accession>A0A2K4FDH1</accession>
<keyword evidence="1" id="KW-0238">DNA-binding</keyword>
<evidence type="ECO:0000259" key="3">
    <source>
        <dbReference type="PROSITE" id="PS50937"/>
    </source>
</evidence>
<dbReference type="Proteomes" id="UP000242712">
    <property type="component" value="Unassembled WGS sequence"/>
</dbReference>
<dbReference type="PROSITE" id="PS50937">
    <property type="entry name" value="HTH_MERR_2"/>
    <property type="match status" value="1"/>
</dbReference>
<gene>
    <name evidence="4" type="ORF">CD039_08290</name>
</gene>
<keyword evidence="5" id="KW-1185">Reference proteome</keyword>
<comment type="caution">
    <text evidence="4">The sequence shown here is derived from an EMBL/GenBank/DDBJ whole genome shotgun (WGS) entry which is preliminary data.</text>
</comment>
<dbReference type="SUPFAM" id="SSF46955">
    <property type="entry name" value="Putative DNA-binding domain"/>
    <property type="match status" value="1"/>
</dbReference>
<dbReference type="Gene3D" id="1.10.1660.10">
    <property type="match status" value="1"/>
</dbReference>
<evidence type="ECO:0000313" key="5">
    <source>
        <dbReference type="Proteomes" id="UP000242712"/>
    </source>
</evidence>
<dbReference type="GO" id="GO:0003700">
    <property type="term" value="F:DNA-binding transcription factor activity"/>
    <property type="evidence" value="ECO:0007669"/>
    <property type="project" value="InterPro"/>
</dbReference>
<dbReference type="OrthoDB" id="9791488at2"/>
<evidence type="ECO:0000256" key="1">
    <source>
        <dbReference type="ARBA" id="ARBA00023125"/>
    </source>
</evidence>
<dbReference type="Pfam" id="PF13411">
    <property type="entry name" value="MerR_1"/>
    <property type="match status" value="1"/>
</dbReference>
<sequence>MTYTTGELAKACSVTVRTVQYYVKKGLILPISEEHETMRHFDEESKVRMEMILILKEWGLTLKQISHLLNSQDEESRNHLSVLLEQRTLELKNNIQEQQQIYSRLKEIKKYVTGDDKGSSLEEVLNLNHASIQREKTKNVYYALMKKLVPVTVIELGAITLSLILKKFFPVLLIVPYLIYSSVTVTAFMHKHVSYFCPSCYRIFKPTLWQFIKAPHTPKSRKLECPHCHKVQYCPEVTTEK</sequence>
<organism evidence="4 5">
    <name type="scientific">Staphylococcus argensis</name>
    <dbReference type="NCBI Taxonomy" id="1607738"/>
    <lineage>
        <taxon>Bacteria</taxon>
        <taxon>Bacillati</taxon>
        <taxon>Bacillota</taxon>
        <taxon>Bacilli</taxon>
        <taxon>Bacillales</taxon>
        <taxon>Staphylococcaceae</taxon>
        <taxon>Staphylococcus</taxon>
    </lineage>
</organism>
<reference evidence="4 5" key="1">
    <citation type="submission" date="2017-08" db="EMBL/GenBank/DDBJ databases">
        <title>Draft genome sequences of 64 type strains of genus Staph aureus.</title>
        <authorList>
            <person name="Cole K."/>
            <person name="Golubchik T."/>
            <person name="Russell J."/>
            <person name="Foster D."/>
            <person name="Llewelyn M."/>
            <person name="Wilson D."/>
            <person name="Crook D."/>
            <person name="Paul J."/>
        </authorList>
    </citation>
    <scope>NUCLEOTIDE SEQUENCE [LARGE SCALE GENOMIC DNA]</scope>
    <source>
        <strain evidence="4 5">DSM 29875</strain>
    </source>
</reference>
<dbReference type="AlphaFoldDB" id="A0A2K4FDH1"/>
<dbReference type="InterPro" id="IPR000551">
    <property type="entry name" value="MerR-type_HTH_dom"/>
</dbReference>
<feature type="transmembrane region" description="Helical" evidence="2">
    <location>
        <begin position="148"/>
        <end position="165"/>
    </location>
</feature>
<dbReference type="PANTHER" id="PTHR30204">
    <property type="entry name" value="REDOX-CYCLING DRUG-SENSING TRANSCRIPTIONAL ACTIVATOR SOXR"/>
    <property type="match status" value="1"/>
</dbReference>
<feature type="transmembrane region" description="Helical" evidence="2">
    <location>
        <begin position="171"/>
        <end position="189"/>
    </location>
</feature>
<dbReference type="RefSeq" id="WP_103371924.1">
    <property type="nucleotide sequence ID" value="NZ_CBCRVO010000002.1"/>
</dbReference>
<evidence type="ECO:0000313" key="4">
    <source>
        <dbReference type="EMBL" id="POA08975.1"/>
    </source>
</evidence>
<keyword evidence="2" id="KW-1133">Transmembrane helix</keyword>
<dbReference type="CDD" id="cd00592">
    <property type="entry name" value="HTH_MerR-like"/>
    <property type="match status" value="1"/>
</dbReference>
<name>A0A2K4FDH1_9STAP</name>
<proteinExistence type="predicted"/>
<dbReference type="SMART" id="SM00422">
    <property type="entry name" value="HTH_MERR"/>
    <property type="match status" value="1"/>
</dbReference>
<dbReference type="GeneID" id="98298348"/>
<dbReference type="PANTHER" id="PTHR30204:SF96">
    <property type="entry name" value="CHROMOSOME-ANCHORING PROTEIN RACA"/>
    <property type="match status" value="1"/>
</dbReference>
<keyword evidence="2" id="KW-0812">Transmembrane</keyword>
<protein>
    <recommendedName>
        <fullName evidence="3">HTH merR-type domain-containing protein</fullName>
    </recommendedName>
</protein>
<keyword evidence="2" id="KW-0472">Membrane</keyword>
<dbReference type="EMBL" id="PPPX01000011">
    <property type="protein sequence ID" value="POA08975.1"/>
    <property type="molecule type" value="Genomic_DNA"/>
</dbReference>
<evidence type="ECO:0000256" key="2">
    <source>
        <dbReference type="SAM" id="Phobius"/>
    </source>
</evidence>
<dbReference type="GO" id="GO:0003677">
    <property type="term" value="F:DNA binding"/>
    <property type="evidence" value="ECO:0007669"/>
    <property type="project" value="UniProtKB-KW"/>
</dbReference>
<feature type="domain" description="HTH merR-type" evidence="3">
    <location>
        <begin position="2"/>
        <end position="71"/>
    </location>
</feature>
<dbReference type="InterPro" id="IPR009061">
    <property type="entry name" value="DNA-bd_dom_put_sf"/>
</dbReference>
<dbReference type="PRINTS" id="PR00040">
    <property type="entry name" value="HTHMERR"/>
</dbReference>
<dbReference type="InterPro" id="IPR047057">
    <property type="entry name" value="MerR_fam"/>
</dbReference>